<keyword evidence="5" id="KW-1185">Reference proteome</keyword>
<evidence type="ECO:0000256" key="2">
    <source>
        <dbReference type="ARBA" id="ARBA00022980"/>
    </source>
</evidence>
<keyword evidence="3" id="KW-0687">Ribonucleoprotein</keyword>
<dbReference type="GO" id="GO:0006412">
    <property type="term" value="P:translation"/>
    <property type="evidence" value="ECO:0007669"/>
    <property type="project" value="InterPro"/>
</dbReference>
<accession>A0AAD2D3J0</accession>
<dbReference type="GO" id="GO:0005762">
    <property type="term" value="C:mitochondrial large ribosomal subunit"/>
    <property type="evidence" value="ECO:0007669"/>
    <property type="project" value="TreeGrafter"/>
</dbReference>
<gene>
    <name evidence="4" type="ORF">ECRASSUSDP1_LOCUS20247</name>
</gene>
<dbReference type="Pfam" id="PF01016">
    <property type="entry name" value="Ribosomal_L27"/>
    <property type="match status" value="1"/>
</dbReference>
<evidence type="ECO:0000313" key="4">
    <source>
        <dbReference type="EMBL" id="CAI2378847.1"/>
    </source>
</evidence>
<evidence type="ECO:0000313" key="5">
    <source>
        <dbReference type="Proteomes" id="UP001295684"/>
    </source>
</evidence>
<evidence type="ECO:0000256" key="3">
    <source>
        <dbReference type="ARBA" id="ARBA00023274"/>
    </source>
</evidence>
<comment type="similarity">
    <text evidence="1">Belongs to the bacterial ribosomal protein bL27 family.</text>
</comment>
<dbReference type="GO" id="GO:0003735">
    <property type="term" value="F:structural constituent of ribosome"/>
    <property type="evidence" value="ECO:0007669"/>
    <property type="project" value="InterPro"/>
</dbReference>
<reference evidence="4" key="1">
    <citation type="submission" date="2023-07" db="EMBL/GenBank/DDBJ databases">
        <authorList>
            <consortium name="AG Swart"/>
            <person name="Singh M."/>
            <person name="Singh A."/>
            <person name="Seah K."/>
            <person name="Emmerich C."/>
        </authorList>
    </citation>
    <scope>NUCLEOTIDE SEQUENCE</scope>
    <source>
        <strain evidence="4">DP1</strain>
    </source>
</reference>
<dbReference type="EMBL" id="CAMPGE010020624">
    <property type="protein sequence ID" value="CAI2378847.1"/>
    <property type="molecule type" value="Genomic_DNA"/>
</dbReference>
<dbReference type="InterPro" id="IPR018261">
    <property type="entry name" value="Ribosomal_bL27_CS"/>
</dbReference>
<evidence type="ECO:0008006" key="6">
    <source>
        <dbReference type="Google" id="ProtNLM"/>
    </source>
</evidence>
<dbReference type="InterPro" id="IPR001684">
    <property type="entry name" value="Ribosomal_bL27"/>
</dbReference>
<dbReference type="Gene3D" id="2.40.50.100">
    <property type="match status" value="1"/>
</dbReference>
<comment type="caution">
    <text evidence="4">The sequence shown here is derived from an EMBL/GenBank/DDBJ whole genome shotgun (WGS) entry which is preliminary data.</text>
</comment>
<organism evidence="4 5">
    <name type="scientific">Euplotes crassus</name>
    <dbReference type="NCBI Taxonomy" id="5936"/>
    <lineage>
        <taxon>Eukaryota</taxon>
        <taxon>Sar</taxon>
        <taxon>Alveolata</taxon>
        <taxon>Ciliophora</taxon>
        <taxon>Intramacronucleata</taxon>
        <taxon>Spirotrichea</taxon>
        <taxon>Hypotrichia</taxon>
        <taxon>Euplotida</taxon>
        <taxon>Euplotidae</taxon>
        <taxon>Moneuplotes</taxon>
    </lineage>
</organism>
<dbReference type="AlphaFoldDB" id="A0AAD2D3J0"/>
<dbReference type="PANTHER" id="PTHR15893:SF0">
    <property type="entry name" value="LARGE RIBOSOMAL SUBUNIT PROTEIN BL27M"/>
    <property type="match status" value="1"/>
</dbReference>
<dbReference type="PRINTS" id="PR00063">
    <property type="entry name" value="RIBOSOMALL27"/>
</dbReference>
<name>A0AAD2D3J0_EUPCR</name>
<dbReference type="PROSITE" id="PS00831">
    <property type="entry name" value="RIBOSOMAL_L27"/>
    <property type="match status" value="1"/>
</dbReference>
<dbReference type="SUPFAM" id="SSF110324">
    <property type="entry name" value="Ribosomal L27 protein-like"/>
    <property type="match status" value="1"/>
</dbReference>
<keyword evidence="2" id="KW-0689">Ribosomal protein</keyword>
<proteinExistence type="inferred from homology"/>
<evidence type="ECO:0000256" key="1">
    <source>
        <dbReference type="ARBA" id="ARBA00010797"/>
    </source>
</evidence>
<sequence length="235" mass="27302">MKAFNPFKVQIRGFATKLKASTSDSKRGPAGKRLGLKKFGGEEVQPGHIILRQRGLKYRPGENTYVTRDHTIHASKEGVVFYERNNWVPRKRWRVHVIQKEIPNRQLPNPPPFVYHPELYPDLAKNNPEPYDLKVPEPKDKEIQKNPSKLGMSLSPQSENHDTITPQVQEDATPVTHQRLSTRTLLAHSDFAYYTVKKHEDQQVEMEVDFSQKTENSKIFSQDEKELLVNFRVYE</sequence>
<dbReference type="PANTHER" id="PTHR15893">
    <property type="entry name" value="RIBOSOMAL PROTEIN L27"/>
    <property type="match status" value="1"/>
</dbReference>
<protein>
    <recommendedName>
        <fullName evidence="6">Ribosomal protein L27</fullName>
    </recommendedName>
</protein>
<dbReference type="Proteomes" id="UP001295684">
    <property type="component" value="Unassembled WGS sequence"/>
</dbReference>